<organism evidence="2 3">
    <name type="scientific">Dreissena polymorpha</name>
    <name type="common">Zebra mussel</name>
    <name type="synonym">Mytilus polymorpha</name>
    <dbReference type="NCBI Taxonomy" id="45954"/>
    <lineage>
        <taxon>Eukaryota</taxon>
        <taxon>Metazoa</taxon>
        <taxon>Spiralia</taxon>
        <taxon>Lophotrochozoa</taxon>
        <taxon>Mollusca</taxon>
        <taxon>Bivalvia</taxon>
        <taxon>Autobranchia</taxon>
        <taxon>Heteroconchia</taxon>
        <taxon>Euheterodonta</taxon>
        <taxon>Imparidentia</taxon>
        <taxon>Neoheterodontei</taxon>
        <taxon>Myida</taxon>
        <taxon>Dreissenoidea</taxon>
        <taxon>Dreissenidae</taxon>
        <taxon>Dreissena</taxon>
    </lineage>
</organism>
<dbReference type="EMBL" id="JAIWYP010000013">
    <property type="protein sequence ID" value="KAH3716071.1"/>
    <property type="molecule type" value="Genomic_DNA"/>
</dbReference>
<keyword evidence="1" id="KW-1133">Transmembrane helix</keyword>
<dbReference type="AlphaFoldDB" id="A0A9D4C2Q4"/>
<proteinExistence type="predicted"/>
<accession>A0A9D4C2Q4</accession>
<reference evidence="2" key="1">
    <citation type="journal article" date="2019" name="bioRxiv">
        <title>The Genome of the Zebra Mussel, Dreissena polymorpha: A Resource for Invasive Species Research.</title>
        <authorList>
            <person name="McCartney M.A."/>
            <person name="Auch B."/>
            <person name="Kono T."/>
            <person name="Mallez S."/>
            <person name="Zhang Y."/>
            <person name="Obille A."/>
            <person name="Becker A."/>
            <person name="Abrahante J.E."/>
            <person name="Garbe J."/>
            <person name="Badalamenti J.P."/>
            <person name="Herman A."/>
            <person name="Mangelson H."/>
            <person name="Liachko I."/>
            <person name="Sullivan S."/>
            <person name="Sone E.D."/>
            <person name="Koren S."/>
            <person name="Silverstein K.A.T."/>
            <person name="Beckman K.B."/>
            <person name="Gohl D.M."/>
        </authorList>
    </citation>
    <scope>NUCLEOTIDE SEQUENCE</scope>
    <source>
        <strain evidence="2">Duluth1</strain>
        <tissue evidence="2">Whole animal</tissue>
    </source>
</reference>
<evidence type="ECO:0000313" key="3">
    <source>
        <dbReference type="Proteomes" id="UP000828390"/>
    </source>
</evidence>
<sequence length="106" mass="11966">MAGYTPTCVPTSSSIHQNRHVWAHAETRAPTTYPSEQTCLSTRRLVPTPIPSIRTDTSGYTPTSALSTIHQKRHVCPFPYQSEQTSLGTFIFPIVIIYCITRRRNM</sequence>
<keyword evidence="1" id="KW-0812">Transmembrane</keyword>
<keyword evidence="1" id="KW-0472">Membrane</keyword>
<evidence type="ECO:0000256" key="1">
    <source>
        <dbReference type="SAM" id="Phobius"/>
    </source>
</evidence>
<protein>
    <submittedName>
        <fullName evidence="2">Uncharacterized protein</fullName>
    </submittedName>
</protein>
<feature type="transmembrane region" description="Helical" evidence="1">
    <location>
        <begin position="84"/>
        <end position="101"/>
    </location>
</feature>
<evidence type="ECO:0000313" key="2">
    <source>
        <dbReference type="EMBL" id="KAH3716071.1"/>
    </source>
</evidence>
<gene>
    <name evidence="2" type="ORF">DPMN_058787</name>
</gene>
<keyword evidence="3" id="KW-1185">Reference proteome</keyword>
<reference evidence="2" key="2">
    <citation type="submission" date="2020-11" db="EMBL/GenBank/DDBJ databases">
        <authorList>
            <person name="McCartney M.A."/>
            <person name="Auch B."/>
            <person name="Kono T."/>
            <person name="Mallez S."/>
            <person name="Becker A."/>
            <person name="Gohl D.M."/>
            <person name="Silverstein K.A.T."/>
            <person name="Koren S."/>
            <person name="Bechman K.B."/>
            <person name="Herman A."/>
            <person name="Abrahante J.E."/>
            <person name="Garbe J."/>
        </authorList>
    </citation>
    <scope>NUCLEOTIDE SEQUENCE</scope>
    <source>
        <strain evidence="2">Duluth1</strain>
        <tissue evidence="2">Whole animal</tissue>
    </source>
</reference>
<dbReference type="Proteomes" id="UP000828390">
    <property type="component" value="Unassembled WGS sequence"/>
</dbReference>
<comment type="caution">
    <text evidence="2">The sequence shown here is derived from an EMBL/GenBank/DDBJ whole genome shotgun (WGS) entry which is preliminary data.</text>
</comment>
<name>A0A9D4C2Q4_DREPO</name>